<dbReference type="Proteomes" id="UP000092445">
    <property type="component" value="Unassembled WGS sequence"/>
</dbReference>
<dbReference type="InterPro" id="IPR001254">
    <property type="entry name" value="Trypsin_dom"/>
</dbReference>
<evidence type="ECO:0000256" key="8">
    <source>
        <dbReference type="ARBA" id="ARBA00023157"/>
    </source>
</evidence>
<dbReference type="InterPro" id="IPR043504">
    <property type="entry name" value="Peptidase_S1_PA_chymotrypsin"/>
</dbReference>
<dbReference type="InterPro" id="IPR001314">
    <property type="entry name" value="Peptidase_S1A"/>
</dbReference>
<keyword evidence="7" id="KW-0865">Zymogen</keyword>
<dbReference type="FunFam" id="2.40.10.10:FF:000047">
    <property type="entry name" value="Trypsin eta"/>
    <property type="match status" value="1"/>
</dbReference>
<keyword evidence="6" id="KW-0720">Serine protease</keyword>
<evidence type="ECO:0000256" key="1">
    <source>
        <dbReference type="ARBA" id="ARBA00004613"/>
    </source>
</evidence>
<dbReference type="GO" id="GO:0016485">
    <property type="term" value="P:protein processing"/>
    <property type="evidence" value="ECO:0007669"/>
    <property type="project" value="UniProtKB-ARBA"/>
</dbReference>
<dbReference type="CDD" id="cd00190">
    <property type="entry name" value="Tryp_SPc"/>
    <property type="match status" value="1"/>
</dbReference>
<evidence type="ECO:0000256" key="3">
    <source>
        <dbReference type="ARBA" id="ARBA00022525"/>
    </source>
</evidence>
<dbReference type="STRING" id="7398.A0A1A9ZZU0"/>
<dbReference type="GO" id="GO:0004252">
    <property type="term" value="F:serine-type endopeptidase activity"/>
    <property type="evidence" value="ECO:0007669"/>
    <property type="project" value="InterPro"/>
</dbReference>
<evidence type="ECO:0000259" key="9">
    <source>
        <dbReference type="PROSITE" id="PS50240"/>
    </source>
</evidence>
<dbReference type="AlphaFoldDB" id="A0A1A9ZZU0"/>
<dbReference type="PANTHER" id="PTHR24276">
    <property type="entry name" value="POLYSERASE-RELATED"/>
    <property type="match status" value="1"/>
</dbReference>
<sequence>MHNPISGCNYQPIHEMCLLKICFSFLQLLVITRWILADFGTYIIGGHEVNIAKHPYLVSLRYRHEAQEPYRHKCAGVIYSERIVITAAQCLVDLGHGDNIIVVAASNDRTGFDGILYPALKWLFHADYSPLSVDYDIGIIIINSSFEFQKNQLSPISILSYRPGSGKIASVAGWGYREEFGPSSRYLKEVEIAIVSTIECTQSYGEGEVTERMICAGSVNGGKDACQGDTGGPLIINNQLVGLVSWGRGCGRPGFPTVYTFVASLKDWLDDAIANVTEDINKKLSTKANSTSRNLREVLPLTEVNPQPITVTGEPTTNSSEANSNGAIVTLFIGNGVDRNIKAISLAIVCMLKFS</sequence>
<keyword evidence="4" id="KW-0645">Protease</keyword>
<dbReference type="PANTHER" id="PTHR24276:SF91">
    <property type="entry name" value="AT26814P-RELATED"/>
    <property type="match status" value="1"/>
</dbReference>
<organism evidence="10 11">
    <name type="scientific">Glossina pallidipes</name>
    <name type="common">Tsetse fly</name>
    <dbReference type="NCBI Taxonomy" id="7398"/>
    <lineage>
        <taxon>Eukaryota</taxon>
        <taxon>Metazoa</taxon>
        <taxon>Ecdysozoa</taxon>
        <taxon>Arthropoda</taxon>
        <taxon>Hexapoda</taxon>
        <taxon>Insecta</taxon>
        <taxon>Pterygota</taxon>
        <taxon>Neoptera</taxon>
        <taxon>Endopterygota</taxon>
        <taxon>Diptera</taxon>
        <taxon>Brachycera</taxon>
        <taxon>Muscomorpha</taxon>
        <taxon>Hippoboscoidea</taxon>
        <taxon>Glossinidae</taxon>
        <taxon>Glossina</taxon>
    </lineage>
</organism>
<dbReference type="GO" id="GO:0005576">
    <property type="term" value="C:extracellular region"/>
    <property type="evidence" value="ECO:0007669"/>
    <property type="project" value="UniProtKB-SubCell"/>
</dbReference>
<dbReference type="InterPro" id="IPR050430">
    <property type="entry name" value="Peptidase_S1"/>
</dbReference>
<keyword evidence="3" id="KW-0964">Secreted</keyword>
<reference evidence="10" key="2">
    <citation type="submission" date="2020-05" db="UniProtKB">
        <authorList>
            <consortium name="EnsemblMetazoa"/>
        </authorList>
    </citation>
    <scope>IDENTIFICATION</scope>
    <source>
        <strain evidence="10">IAEA</strain>
    </source>
</reference>
<dbReference type="SMART" id="SM00020">
    <property type="entry name" value="Tryp_SPc"/>
    <property type="match status" value="1"/>
</dbReference>
<evidence type="ECO:0000256" key="6">
    <source>
        <dbReference type="ARBA" id="ARBA00022825"/>
    </source>
</evidence>
<evidence type="ECO:0000256" key="2">
    <source>
        <dbReference type="ARBA" id="ARBA00007664"/>
    </source>
</evidence>
<dbReference type="Pfam" id="PF00089">
    <property type="entry name" value="Trypsin"/>
    <property type="match status" value="1"/>
</dbReference>
<dbReference type="VEuPathDB" id="VectorBase:GPAI030087"/>
<evidence type="ECO:0000313" key="11">
    <source>
        <dbReference type="Proteomes" id="UP000092445"/>
    </source>
</evidence>
<dbReference type="PRINTS" id="PR00722">
    <property type="entry name" value="CHYMOTRYPSIN"/>
</dbReference>
<dbReference type="PROSITE" id="PS50240">
    <property type="entry name" value="TRYPSIN_DOM"/>
    <property type="match status" value="1"/>
</dbReference>
<evidence type="ECO:0000256" key="4">
    <source>
        <dbReference type="ARBA" id="ARBA00022670"/>
    </source>
</evidence>
<dbReference type="SUPFAM" id="SSF50494">
    <property type="entry name" value="Trypsin-like serine proteases"/>
    <property type="match status" value="1"/>
</dbReference>
<dbReference type="Gene3D" id="2.40.10.10">
    <property type="entry name" value="Trypsin-like serine proteases"/>
    <property type="match status" value="1"/>
</dbReference>
<dbReference type="InterPro" id="IPR009003">
    <property type="entry name" value="Peptidase_S1_PA"/>
</dbReference>
<proteinExistence type="inferred from homology"/>
<evidence type="ECO:0000256" key="7">
    <source>
        <dbReference type="ARBA" id="ARBA00023145"/>
    </source>
</evidence>
<evidence type="ECO:0000313" key="10">
    <source>
        <dbReference type="EnsemblMetazoa" id="GPAI030087-PA"/>
    </source>
</evidence>
<protein>
    <recommendedName>
        <fullName evidence="9">Peptidase S1 domain-containing protein</fullName>
    </recommendedName>
</protein>
<keyword evidence="8" id="KW-1015">Disulfide bond</keyword>
<comment type="subcellular location">
    <subcellularLocation>
        <location evidence="1">Secreted</location>
    </subcellularLocation>
</comment>
<feature type="domain" description="Peptidase S1" evidence="9">
    <location>
        <begin position="43"/>
        <end position="274"/>
    </location>
</feature>
<keyword evidence="11" id="KW-1185">Reference proteome</keyword>
<evidence type="ECO:0000256" key="5">
    <source>
        <dbReference type="ARBA" id="ARBA00022801"/>
    </source>
</evidence>
<keyword evidence="5" id="KW-0378">Hydrolase</keyword>
<dbReference type="EnsemblMetazoa" id="GPAI030087-RA">
    <property type="protein sequence ID" value="GPAI030087-PA"/>
    <property type="gene ID" value="GPAI030087"/>
</dbReference>
<reference evidence="11" key="1">
    <citation type="submission" date="2014-03" db="EMBL/GenBank/DDBJ databases">
        <authorList>
            <person name="Aksoy S."/>
            <person name="Warren W."/>
            <person name="Wilson R.K."/>
        </authorList>
    </citation>
    <scope>NUCLEOTIDE SEQUENCE [LARGE SCALE GENOMIC DNA]</scope>
    <source>
        <strain evidence="11">IAEA</strain>
    </source>
</reference>
<comment type="similarity">
    <text evidence="2">Belongs to the peptidase S1 family.</text>
</comment>
<accession>A0A1A9ZZU0</accession>
<name>A0A1A9ZZU0_GLOPL</name>